<reference evidence="1 2" key="1">
    <citation type="submission" date="2015-05" db="EMBL/GenBank/DDBJ databases">
        <title>Draft Genome assembly of Streptomyces showdoensis.</title>
        <authorList>
            <person name="Thapa K.K."/>
            <person name="Metsa-Ketela M."/>
        </authorList>
    </citation>
    <scope>NUCLEOTIDE SEQUENCE [LARGE SCALE GENOMIC DNA]</scope>
    <source>
        <strain evidence="1 2">ATCC 15227</strain>
    </source>
</reference>
<dbReference type="RefSeq" id="WP_046906113.1">
    <property type="nucleotide sequence ID" value="NZ_BAAAXG010000016.1"/>
</dbReference>
<keyword evidence="2" id="KW-1185">Reference proteome</keyword>
<dbReference type="InterPro" id="IPR016024">
    <property type="entry name" value="ARM-type_fold"/>
</dbReference>
<organism evidence="1 2">
    <name type="scientific">Streptomyces showdoensis</name>
    <dbReference type="NCBI Taxonomy" id="68268"/>
    <lineage>
        <taxon>Bacteria</taxon>
        <taxon>Bacillati</taxon>
        <taxon>Actinomycetota</taxon>
        <taxon>Actinomycetes</taxon>
        <taxon>Kitasatosporales</taxon>
        <taxon>Streptomycetaceae</taxon>
        <taxon>Streptomyces</taxon>
    </lineage>
</organism>
<dbReference type="SUPFAM" id="SSF48403">
    <property type="entry name" value="Ankyrin repeat"/>
    <property type="match status" value="1"/>
</dbReference>
<protein>
    <submittedName>
        <fullName evidence="1">Uncharacterized protein</fullName>
    </submittedName>
</protein>
<dbReference type="Pfam" id="PF13646">
    <property type="entry name" value="HEAT_2"/>
    <property type="match status" value="1"/>
</dbReference>
<accession>A0A2P2GVT3</accession>
<dbReference type="Gene3D" id="1.25.10.10">
    <property type="entry name" value="Leucine-rich Repeat Variant"/>
    <property type="match status" value="1"/>
</dbReference>
<sequence>MDRTALTRALTDGDEAEFAQLLDHVSDEELAGPEGIALLEAAARAGRAEAVRELVGLRGVDASRPWSGGVDPVGWAAGRGHVEVLRCLLSGTDAGLLLRRRALRVAEAALAADPAGPEARRAVISMVEFDLGIVTSPDELMARALVHADPGHADWEESLLVIARRGGRALLDWAGARAQDAPSLAGRRFALDALLNLGFGLDVSDDEDEDSERAFSEAAVAFLRPLLGTERDTYALKTVLHALSMHGWHDHLAALPYLAHADAAVRRAAVHAAAGALVRPVAELDRDLVTALLRRAADPDPEVRRTATCAFVGSLAHRDDVEPRILTAVLHLAGDPEPAVRTTAIHALYRSRVDTPALRGVLADRLDDAEVGIDVRIQAAGALAARGDGRGRAVLDEISQGLTGHRSPGHGTMGDVHHMLRTYAESRW</sequence>
<name>A0A2P2GVT3_STREW</name>
<dbReference type="InterPro" id="IPR036770">
    <property type="entry name" value="Ankyrin_rpt-contain_sf"/>
</dbReference>
<gene>
    <name evidence="1" type="ORF">VO63_03970</name>
</gene>
<dbReference type="SUPFAM" id="SSF48371">
    <property type="entry name" value="ARM repeat"/>
    <property type="match status" value="1"/>
</dbReference>
<comment type="caution">
    <text evidence="1">The sequence shown here is derived from an EMBL/GenBank/DDBJ whole genome shotgun (WGS) entry which is preliminary data.</text>
</comment>
<evidence type="ECO:0000313" key="2">
    <source>
        <dbReference type="Proteomes" id="UP000265325"/>
    </source>
</evidence>
<dbReference type="EMBL" id="LAQS01000005">
    <property type="protein sequence ID" value="KKZ74989.1"/>
    <property type="molecule type" value="Genomic_DNA"/>
</dbReference>
<dbReference type="AlphaFoldDB" id="A0A2P2GVT3"/>
<dbReference type="Proteomes" id="UP000265325">
    <property type="component" value="Unassembled WGS sequence"/>
</dbReference>
<dbReference type="Gene3D" id="1.25.40.20">
    <property type="entry name" value="Ankyrin repeat-containing domain"/>
    <property type="match status" value="1"/>
</dbReference>
<evidence type="ECO:0000313" key="1">
    <source>
        <dbReference type="EMBL" id="KKZ74989.1"/>
    </source>
</evidence>
<proteinExistence type="predicted"/>
<dbReference type="InterPro" id="IPR011989">
    <property type="entry name" value="ARM-like"/>
</dbReference>